<dbReference type="PANTHER" id="PTHR35007:SF1">
    <property type="entry name" value="PILUS ASSEMBLY PROTEIN"/>
    <property type="match status" value="1"/>
</dbReference>
<evidence type="ECO:0000313" key="9">
    <source>
        <dbReference type="EMBL" id="WDZ85604.1"/>
    </source>
</evidence>
<feature type="transmembrane region" description="Helical" evidence="7">
    <location>
        <begin position="466"/>
        <end position="494"/>
    </location>
</feature>
<dbReference type="InterPro" id="IPR042094">
    <property type="entry name" value="T2SS_GspF_sf"/>
</dbReference>
<keyword evidence="3 7" id="KW-0812">Transmembrane</keyword>
<dbReference type="InterPro" id="IPR002035">
    <property type="entry name" value="VWF_A"/>
</dbReference>
<accession>A0ABY7ZUK9</accession>
<dbReference type="SUPFAM" id="SSF53300">
    <property type="entry name" value="vWA-like"/>
    <property type="match status" value="1"/>
</dbReference>
<dbReference type="Pfam" id="PF00482">
    <property type="entry name" value="T2SSF"/>
    <property type="match status" value="1"/>
</dbReference>
<feature type="transmembrane region" description="Helical" evidence="7">
    <location>
        <begin position="663"/>
        <end position="683"/>
    </location>
</feature>
<reference evidence="9 10" key="1">
    <citation type="submission" date="2023-02" db="EMBL/GenBank/DDBJ databases">
        <authorList>
            <person name="Mo P."/>
        </authorList>
    </citation>
    <scope>NUCLEOTIDE SEQUENCE [LARGE SCALE GENOMIC DNA]</scope>
    <source>
        <strain evidence="9 10">HUAS 3</strain>
    </source>
</reference>
<comment type="subcellular location">
    <subcellularLocation>
        <location evidence="1">Cell membrane</location>
        <topology evidence="1">Multi-pass membrane protein</topology>
    </subcellularLocation>
</comment>
<feature type="transmembrane region" description="Helical" evidence="7">
    <location>
        <begin position="52"/>
        <end position="72"/>
    </location>
</feature>
<evidence type="ECO:0000313" key="10">
    <source>
        <dbReference type="Proteomes" id="UP001219605"/>
    </source>
</evidence>
<name>A0ABY7ZUK9_9ACTN</name>
<dbReference type="Gene3D" id="1.20.81.30">
    <property type="entry name" value="Type II secretion system (T2SS), domain F"/>
    <property type="match status" value="1"/>
</dbReference>
<dbReference type="Gene3D" id="3.40.50.410">
    <property type="entry name" value="von Willebrand factor, type A domain"/>
    <property type="match status" value="1"/>
</dbReference>
<proteinExistence type="predicted"/>
<evidence type="ECO:0000256" key="1">
    <source>
        <dbReference type="ARBA" id="ARBA00004651"/>
    </source>
</evidence>
<dbReference type="EMBL" id="CP118615">
    <property type="protein sequence ID" value="WDZ85604.1"/>
    <property type="molecule type" value="Genomic_DNA"/>
</dbReference>
<sequence>MSRPERNPGSRAERDPASRAAGSARSRAAGSAGSRPTGRPEGRAAGRPGGRALGRTLVVALVGLVTVLAGAVGPARADAGLTVSGLEPAPGVVRFLLTARDLPGDATLDPATVRVAVGGTVLPAEAARASRSVRELPPRALLVVLDVSGSVAGARLAAARSAARALATELPDDVQLGLIAVAGQPQVLLRPTADRAAFTAALDRLAARGDTALYSGVRLGRTVLERAGFGPGTDRRMLVLSDGEDTASSVALDVLTAELRAAELPTDVVAFQATADGRDNLRTLSRASGGTLLTAADGAALTAGFRAAAGTFSLVLAVEARVPDELARRDATLTVTVTAAGNPVSTSVPVRFAAPARDPATTLAGEPALPLPPWALWTAGGAFFLSLLVLVLVLAWPRADNEARIQQLARFGPAGGAPVAPPAPAGTALTRTALAASASFVRSRNLETRIALSLERAGLRLRPHEWVLLQASAVVTGGALGVTVLGWVGLVLGLPAGWLAPRLYRSVRADRRTARFTEQLPEALQLVTSSLRSGLSLGQALDAVAREAPEPVSAEFGRALAEHRLGADLAEALERVADRTGSEDLRWVVMAIRIHRDVGGNLAEVLQTTVETMRERSRLHRHVRSLSAEGRLSAYILVGLPIALGLFMFVFRREYMAPLLGDPLGLAMLLVGVVLLVVGTVWISRVVKVEA</sequence>
<dbReference type="SMART" id="SM00327">
    <property type="entry name" value="VWA"/>
    <property type="match status" value="1"/>
</dbReference>
<dbReference type="InterPro" id="IPR036465">
    <property type="entry name" value="vWFA_dom_sf"/>
</dbReference>
<evidence type="ECO:0000259" key="8">
    <source>
        <dbReference type="PROSITE" id="PS50234"/>
    </source>
</evidence>
<evidence type="ECO:0000256" key="5">
    <source>
        <dbReference type="ARBA" id="ARBA00023136"/>
    </source>
</evidence>
<evidence type="ECO:0000256" key="6">
    <source>
        <dbReference type="SAM" id="MobiDB-lite"/>
    </source>
</evidence>
<dbReference type="Proteomes" id="UP001219605">
    <property type="component" value="Chromosome"/>
</dbReference>
<keyword evidence="2" id="KW-1003">Cell membrane</keyword>
<feature type="domain" description="VWFA" evidence="8">
    <location>
        <begin position="140"/>
        <end position="309"/>
    </location>
</feature>
<evidence type="ECO:0000256" key="7">
    <source>
        <dbReference type="SAM" id="Phobius"/>
    </source>
</evidence>
<dbReference type="PANTHER" id="PTHR35007">
    <property type="entry name" value="INTEGRAL MEMBRANE PROTEIN-RELATED"/>
    <property type="match status" value="1"/>
</dbReference>
<feature type="compositionally biased region" description="Low complexity" evidence="6">
    <location>
        <begin position="18"/>
        <end position="37"/>
    </location>
</feature>
<evidence type="ECO:0000256" key="2">
    <source>
        <dbReference type="ARBA" id="ARBA00022475"/>
    </source>
</evidence>
<feature type="region of interest" description="Disordered" evidence="6">
    <location>
        <begin position="1"/>
        <end position="50"/>
    </location>
</feature>
<dbReference type="PROSITE" id="PS50234">
    <property type="entry name" value="VWFA"/>
    <property type="match status" value="1"/>
</dbReference>
<dbReference type="RefSeq" id="WP_275032328.1">
    <property type="nucleotide sequence ID" value="NZ_CP118615.1"/>
</dbReference>
<evidence type="ECO:0000256" key="3">
    <source>
        <dbReference type="ARBA" id="ARBA00022692"/>
    </source>
</evidence>
<feature type="compositionally biased region" description="Basic and acidic residues" evidence="6">
    <location>
        <begin position="1"/>
        <end position="17"/>
    </location>
</feature>
<organism evidence="9 10">
    <name type="scientific">Micromonospora cathayae</name>
    <dbReference type="NCBI Taxonomy" id="3028804"/>
    <lineage>
        <taxon>Bacteria</taxon>
        <taxon>Bacillati</taxon>
        <taxon>Actinomycetota</taxon>
        <taxon>Actinomycetes</taxon>
        <taxon>Micromonosporales</taxon>
        <taxon>Micromonosporaceae</taxon>
        <taxon>Micromonospora</taxon>
    </lineage>
</organism>
<dbReference type="InterPro" id="IPR018076">
    <property type="entry name" value="T2SS_GspF_dom"/>
</dbReference>
<keyword evidence="5 7" id="KW-0472">Membrane</keyword>
<dbReference type="Pfam" id="PF13519">
    <property type="entry name" value="VWA_2"/>
    <property type="match status" value="1"/>
</dbReference>
<protein>
    <submittedName>
        <fullName evidence="9">Type II secretion system F family protein</fullName>
    </submittedName>
</protein>
<feature type="transmembrane region" description="Helical" evidence="7">
    <location>
        <begin position="632"/>
        <end position="651"/>
    </location>
</feature>
<evidence type="ECO:0000256" key="4">
    <source>
        <dbReference type="ARBA" id="ARBA00022989"/>
    </source>
</evidence>
<gene>
    <name evidence="9" type="ORF">PVK37_03885</name>
</gene>
<keyword evidence="4 7" id="KW-1133">Transmembrane helix</keyword>
<keyword evidence="10" id="KW-1185">Reference proteome</keyword>
<feature type="transmembrane region" description="Helical" evidence="7">
    <location>
        <begin position="374"/>
        <end position="396"/>
    </location>
</feature>